<dbReference type="AlphaFoldDB" id="A0A834WR73"/>
<name>A0A834WR73_9FABA</name>
<protein>
    <submittedName>
        <fullName evidence="1">Uncharacterized protein</fullName>
    </submittedName>
</protein>
<keyword evidence="2" id="KW-1185">Reference proteome</keyword>
<dbReference type="OrthoDB" id="10602304at2759"/>
<gene>
    <name evidence="1" type="ORF">G2W53_019980</name>
</gene>
<evidence type="ECO:0000313" key="1">
    <source>
        <dbReference type="EMBL" id="KAF7828816.1"/>
    </source>
</evidence>
<organism evidence="1 2">
    <name type="scientific">Senna tora</name>
    <dbReference type="NCBI Taxonomy" id="362788"/>
    <lineage>
        <taxon>Eukaryota</taxon>
        <taxon>Viridiplantae</taxon>
        <taxon>Streptophyta</taxon>
        <taxon>Embryophyta</taxon>
        <taxon>Tracheophyta</taxon>
        <taxon>Spermatophyta</taxon>
        <taxon>Magnoliopsida</taxon>
        <taxon>eudicotyledons</taxon>
        <taxon>Gunneridae</taxon>
        <taxon>Pentapetalae</taxon>
        <taxon>rosids</taxon>
        <taxon>fabids</taxon>
        <taxon>Fabales</taxon>
        <taxon>Fabaceae</taxon>
        <taxon>Caesalpinioideae</taxon>
        <taxon>Cassia clade</taxon>
        <taxon>Senna</taxon>
    </lineage>
</organism>
<comment type="caution">
    <text evidence="1">The sequence shown here is derived from an EMBL/GenBank/DDBJ whole genome shotgun (WGS) entry which is preliminary data.</text>
</comment>
<dbReference type="EMBL" id="JAAIUW010000006">
    <property type="protein sequence ID" value="KAF7828816.1"/>
    <property type="molecule type" value="Genomic_DNA"/>
</dbReference>
<reference evidence="1" key="1">
    <citation type="submission" date="2020-09" db="EMBL/GenBank/DDBJ databases">
        <title>Genome-Enabled Discovery of Anthraquinone Biosynthesis in Senna tora.</title>
        <authorList>
            <person name="Kang S.-H."/>
            <person name="Pandey R.P."/>
            <person name="Lee C.-M."/>
            <person name="Sim J.-S."/>
            <person name="Jeong J.-T."/>
            <person name="Choi B.-S."/>
            <person name="Jung M."/>
            <person name="Ginzburg D."/>
            <person name="Zhao K."/>
            <person name="Won S.Y."/>
            <person name="Oh T.-J."/>
            <person name="Yu Y."/>
            <person name="Kim N.-H."/>
            <person name="Lee O.R."/>
            <person name="Lee T.-H."/>
            <person name="Bashyal P."/>
            <person name="Kim T.-S."/>
            <person name="Lee W.-H."/>
            <person name="Kawkins C."/>
            <person name="Kim C.-K."/>
            <person name="Kim J.S."/>
            <person name="Ahn B.O."/>
            <person name="Rhee S.Y."/>
            <person name="Sohng J.K."/>
        </authorList>
    </citation>
    <scope>NUCLEOTIDE SEQUENCE</scope>
    <source>
        <tissue evidence="1">Leaf</tissue>
    </source>
</reference>
<proteinExistence type="predicted"/>
<evidence type="ECO:0000313" key="2">
    <source>
        <dbReference type="Proteomes" id="UP000634136"/>
    </source>
</evidence>
<accession>A0A834WR73</accession>
<dbReference type="Proteomes" id="UP000634136">
    <property type="component" value="Unassembled WGS sequence"/>
</dbReference>
<sequence>MFRSWGIEALYEGQGEGVVCYLSVTWREKGLANISTSRSLFDVAFKHIWVLSQRCGCIMIKGILRIRTGFQSSPKMLRQTFPSKSMFGWYTCNANRIVKADNFEAEYS</sequence>